<evidence type="ECO:0000313" key="1">
    <source>
        <dbReference type="EMBL" id="WIA10812.1"/>
    </source>
</evidence>
<evidence type="ECO:0000313" key="2">
    <source>
        <dbReference type="Proteomes" id="UP001244341"/>
    </source>
</evidence>
<protein>
    <recommendedName>
        <fullName evidence="3">FPL domain-containing protein</fullName>
    </recommendedName>
</protein>
<keyword evidence="2" id="KW-1185">Reference proteome</keyword>
<dbReference type="Proteomes" id="UP001244341">
    <property type="component" value="Chromosome 2b"/>
</dbReference>
<reference evidence="1 2" key="1">
    <citation type="submission" date="2023-05" db="EMBL/GenBank/DDBJ databases">
        <title>A 100% complete, gapless, phased diploid assembly of the Scenedesmus obliquus UTEX 3031 genome.</title>
        <authorList>
            <person name="Biondi T.C."/>
            <person name="Hanschen E.R."/>
            <person name="Kwon T."/>
            <person name="Eng W."/>
            <person name="Kruse C.P.S."/>
            <person name="Koehler S.I."/>
            <person name="Kunde Y."/>
            <person name="Gleasner C.D."/>
            <person name="You Mak K.T."/>
            <person name="Polle J."/>
            <person name="Hovde B.T."/>
            <person name="Starkenburg S.R."/>
        </authorList>
    </citation>
    <scope>NUCLEOTIDE SEQUENCE [LARGE SCALE GENOMIC DNA]</scope>
    <source>
        <strain evidence="1 2">DOE0152z</strain>
    </source>
</reference>
<evidence type="ECO:0008006" key="3">
    <source>
        <dbReference type="Google" id="ProtNLM"/>
    </source>
</evidence>
<organism evidence="1 2">
    <name type="scientific">Tetradesmus obliquus</name>
    <name type="common">Green alga</name>
    <name type="synonym">Acutodesmus obliquus</name>
    <dbReference type="NCBI Taxonomy" id="3088"/>
    <lineage>
        <taxon>Eukaryota</taxon>
        <taxon>Viridiplantae</taxon>
        <taxon>Chlorophyta</taxon>
        <taxon>core chlorophytes</taxon>
        <taxon>Chlorophyceae</taxon>
        <taxon>CS clade</taxon>
        <taxon>Sphaeropleales</taxon>
        <taxon>Scenedesmaceae</taxon>
        <taxon>Tetradesmus</taxon>
    </lineage>
</organism>
<gene>
    <name evidence="1" type="ORF">OEZ85_010980</name>
</gene>
<name>A0ABY8TP86_TETOB</name>
<dbReference type="EMBL" id="CP126209">
    <property type="protein sequence ID" value="WIA10812.1"/>
    <property type="molecule type" value="Genomic_DNA"/>
</dbReference>
<proteinExistence type="predicted"/>
<sequence>MQQLLIEVVFLLAEEEDCWTMDDVVGRRLTLPAGVLLAASEKLAAQAKHSGGTNVLELVLDNISQLPVADYMLKHVAQQAVPMTQHTQVFLCDLLLLADKHGFLALVEEVQGVMQQQLQQQQHLEDGLADALCKLCPLPCVAWQLVLEVVKLLLLAQGQVIASSTANVEEQAATLLAQVFDDLEVVWSEPDSSRRAMLCALPLQQLQILLSLGGVRVASEDTVLFTLASIGATTTTTAAAVQSAVRIMHLSPEALMLLPSLTAAAAHGGSSVEEQCFAALYTHYIVGRYDGGVWVIDGGEATAAAGQRPRSCVEAVTLEFCAPVALLLEKAEQAVSRGIDMTLAAAPAEGTANPVFAGRHWQARFLVYQKQDVPRAFGLGLEVQPTFPGGRGVLWCPGRSGISVQCRDRVTVADGPWVHKDFELLQLLPGIAFADAAGLAAHLGQQLLRVSMHVRACE</sequence>
<accession>A0ABY8TP86</accession>